<name>A0A0M8ZPZ4_9HYME</name>
<proteinExistence type="predicted"/>
<sequence length="71" mass="8049">MTRRGKGPSSQRAWFAERGVPKTCNYGPDVHQAVPPAASQPPAGEWGCIRYLMQHELRSIFFFLPQTSFRV</sequence>
<evidence type="ECO:0000313" key="1">
    <source>
        <dbReference type="EMBL" id="KOX68740.1"/>
    </source>
</evidence>
<dbReference type="Proteomes" id="UP000053105">
    <property type="component" value="Unassembled WGS sequence"/>
</dbReference>
<dbReference type="AlphaFoldDB" id="A0A0M8ZPZ4"/>
<gene>
    <name evidence="1" type="ORF">WN51_06977</name>
</gene>
<reference evidence="1 2" key="1">
    <citation type="submission" date="2015-07" db="EMBL/GenBank/DDBJ databases">
        <title>The genome of Melipona quadrifasciata.</title>
        <authorList>
            <person name="Pan H."/>
            <person name="Kapheim K."/>
        </authorList>
    </citation>
    <scope>NUCLEOTIDE SEQUENCE [LARGE SCALE GENOMIC DNA]</scope>
    <source>
        <strain evidence="1">0111107301</strain>
        <tissue evidence="1">Whole body</tissue>
    </source>
</reference>
<accession>A0A0M8ZPZ4</accession>
<dbReference type="EMBL" id="KQ435918">
    <property type="protein sequence ID" value="KOX68740.1"/>
    <property type="molecule type" value="Genomic_DNA"/>
</dbReference>
<protein>
    <submittedName>
        <fullName evidence="1">Uncharacterized protein</fullName>
    </submittedName>
</protein>
<organism evidence="1 2">
    <name type="scientific">Melipona quadrifasciata</name>
    <dbReference type="NCBI Taxonomy" id="166423"/>
    <lineage>
        <taxon>Eukaryota</taxon>
        <taxon>Metazoa</taxon>
        <taxon>Ecdysozoa</taxon>
        <taxon>Arthropoda</taxon>
        <taxon>Hexapoda</taxon>
        <taxon>Insecta</taxon>
        <taxon>Pterygota</taxon>
        <taxon>Neoptera</taxon>
        <taxon>Endopterygota</taxon>
        <taxon>Hymenoptera</taxon>
        <taxon>Apocrita</taxon>
        <taxon>Aculeata</taxon>
        <taxon>Apoidea</taxon>
        <taxon>Anthophila</taxon>
        <taxon>Apidae</taxon>
        <taxon>Melipona</taxon>
    </lineage>
</organism>
<keyword evidence="2" id="KW-1185">Reference proteome</keyword>
<evidence type="ECO:0000313" key="2">
    <source>
        <dbReference type="Proteomes" id="UP000053105"/>
    </source>
</evidence>